<dbReference type="EMBL" id="WHWC01000003">
    <property type="protein sequence ID" value="KAG8385621.1"/>
    <property type="molecule type" value="Genomic_DNA"/>
</dbReference>
<evidence type="ECO:0000313" key="9">
    <source>
        <dbReference type="EMBL" id="KAG8385621.1"/>
    </source>
</evidence>
<dbReference type="Pfam" id="PF00781">
    <property type="entry name" value="DAGK_cat"/>
    <property type="match status" value="1"/>
</dbReference>
<dbReference type="GO" id="GO:0005524">
    <property type="term" value="F:ATP binding"/>
    <property type="evidence" value="ECO:0007669"/>
    <property type="project" value="UniProtKB-KW"/>
</dbReference>
<gene>
    <name evidence="9" type="ORF">BUALT_Bualt03G0064100</name>
</gene>
<reference evidence="9" key="1">
    <citation type="submission" date="2019-10" db="EMBL/GenBank/DDBJ databases">
        <authorList>
            <person name="Zhang R."/>
            <person name="Pan Y."/>
            <person name="Wang J."/>
            <person name="Ma R."/>
            <person name="Yu S."/>
        </authorList>
    </citation>
    <scope>NUCLEOTIDE SEQUENCE</scope>
    <source>
        <strain evidence="9">LA-IB0</strain>
        <tissue evidence="9">Leaf</tissue>
    </source>
</reference>
<evidence type="ECO:0000256" key="1">
    <source>
        <dbReference type="ARBA" id="ARBA00004148"/>
    </source>
</evidence>
<evidence type="ECO:0000256" key="7">
    <source>
        <dbReference type="ARBA" id="ARBA00044037"/>
    </source>
</evidence>
<comment type="subcellular location">
    <subcellularLocation>
        <location evidence="1">Vacuole membrane</location>
        <topology evidence="1">Peripheral membrane protein</topology>
    </subcellularLocation>
</comment>
<sequence>MEVRESIEPILSDQVRFNAAVTTATLSAGGELRWSNRRLDVEKEVLGFSVDGLKIKIRAIVETASGMCSLAGEPALTRKTFTLELLSDNSLRIWTQKIQEYLDSLGRPKRLFIFVNPYGGKRSASQIFVNDVKPLLDDANIDYTVQETKYQLHAKEVVQSLDIAKYDGIVCVSGDGILVEVLNGLLIREDWDIAIRIPLGVVPAGTGNGMVKSLLDSCGEPCAASNATRSIIQGHKRSLDVATVSQGETRFFSMLMLAWGLVADIDIESEKYRCMGSARLDFYGLQRIFGLRKYNGSITFVPASGYESYGEPVDPEKEIVVEGESERKPNVEHYGYQGPKVDIMSLNWRKIDGPFVSVWLHNVPWGGESTMAAPDAEFSDGCLDLIMIKDCPKLSLLKVMTQLHNGAHVKSPHVSYLKVKAFILQPGQRTDDESKGGILDVDGEVLARGQGAYKCEEETLMSYDKLFIKVDQGLATLFAPK</sequence>
<protein>
    <recommendedName>
        <fullName evidence="7">sphingosine kinase</fullName>
        <ecNumber evidence="7">2.7.1.91</ecNumber>
    </recommendedName>
</protein>
<dbReference type="AlphaFoldDB" id="A0AAV6XYB4"/>
<dbReference type="GO" id="GO:0071215">
    <property type="term" value="P:cellular response to abscisic acid stimulus"/>
    <property type="evidence" value="ECO:0007669"/>
    <property type="project" value="UniProtKB-ARBA"/>
</dbReference>
<proteinExistence type="predicted"/>
<accession>A0AAV6XYB4</accession>
<dbReference type="GO" id="GO:0046512">
    <property type="term" value="P:sphingosine biosynthetic process"/>
    <property type="evidence" value="ECO:0007669"/>
    <property type="project" value="TreeGrafter"/>
</dbReference>
<dbReference type="PROSITE" id="PS50146">
    <property type="entry name" value="DAGK"/>
    <property type="match status" value="1"/>
</dbReference>
<dbReference type="Pfam" id="PF19279">
    <property type="entry name" value="YegS_C"/>
    <property type="match status" value="1"/>
</dbReference>
<dbReference type="InterPro" id="IPR017438">
    <property type="entry name" value="ATP-NAD_kinase_N"/>
</dbReference>
<dbReference type="InterPro" id="IPR050187">
    <property type="entry name" value="Lipid_Phosphate_FormReg"/>
</dbReference>
<dbReference type="GO" id="GO:0009705">
    <property type="term" value="C:plant-type vacuole membrane"/>
    <property type="evidence" value="ECO:0007669"/>
    <property type="project" value="UniProtKB-ARBA"/>
</dbReference>
<keyword evidence="10" id="KW-1185">Reference proteome</keyword>
<keyword evidence="3" id="KW-0547">Nucleotide-binding</keyword>
<keyword evidence="5" id="KW-0067">ATP-binding</keyword>
<evidence type="ECO:0000256" key="6">
    <source>
        <dbReference type="ARBA" id="ARBA00023136"/>
    </source>
</evidence>
<evidence type="ECO:0000256" key="4">
    <source>
        <dbReference type="ARBA" id="ARBA00022777"/>
    </source>
</evidence>
<keyword evidence="6" id="KW-0472">Membrane</keyword>
<name>A0AAV6XYB4_9LAMI</name>
<dbReference type="GO" id="GO:0008481">
    <property type="term" value="F:sphingosine kinase activity"/>
    <property type="evidence" value="ECO:0007669"/>
    <property type="project" value="UniProtKB-EC"/>
</dbReference>
<dbReference type="Gene3D" id="2.60.200.40">
    <property type="match status" value="1"/>
</dbReference>
<comment type="caution">
    <text evidence="9">The sequence shown here is derived from an EMBL/GenBank/DDBJ whole genome shotgun (WGS) entry which is preliminary data.</text>
</comment>
<dbReference type="SUPFAM" id="SSF111331">
    <property type="entry name" value="NAD kinase/diacylglycerol kinase-like"/>
    <property type="match status" value="1"/>
</dbReference>
<dbReference type="InterPro" id="IPR045540">
    <property type="entry name" value="YegS/DAGK_C"/>
</dbReference>
<dbReference type="EC" id="2.7.1.91" evidence="7"/>
<dbReference type="FunFam" id="3.40.50.10330:FF:000005">
    <property type="entry name" value="Sphingosine kinase 2"/>
    <property type="match status" value="1"/>
</dbReference>
<dbReference type="InterPro" id="IPR016064">
    <property type="entry name" value="NAD/diacylglycerol_kinase_sf"/>
</dbReference>
<organism evidence="9 10">
    <name type="scientific">Buddleja alternifolia</name>
    <dbReference type="NCBI Taxonomy" id="168488"/>
    <lineage>
        <taxon>Eukaryota</taxon>
        <taxon>Viridiplantae</taxon>
        <taxon>Streptophyta</taxon>
        <taxon>Embryophyta</taxon>
        <taxon>Tracheophyta</taxon>
        <taxon>Spermatophyta</taxon>
        <taxon>Magnoliopsida</taxon>
        <taxon>eudicotyledons</taxon>
        <taxon>Gunneridae</taxon>
        <taxon>Pentapetalae</taxon>
        <taxon>asterids</taxon>
        <taxon>lamiids</taxon>
        <taxon>Lamiales</taxon>
        <taxon>Scrophulariaceae</taxon>
        <taxon>Buddlejeae</taxon>
        <taxon>Buddleja</taxon>
    </lineage>
</organism>
<keyword evidence="4" id="KW-0418">Kinase</keyword>
<dbReference type="PANTHER" id="PTHR12358:SF31">
    <property type="entry name" value="ACYLGLYCEROL KINASE, MITOCHONDRIAL"/>
    <property type="match status" value="1"/>
</dbReference>
<dbReference type="SMART" id="SM00046">
    <property type="entry name" value="DAGKc"/>
    <property type="match status" value="1"/>
</dbReference>
<evidence type="ECO:0000313" key="10">
    <source>
        <dbReference type="Proteomes" id="UP000826271"/>
    </source>
</evidence>
<keyword evidence="2" id="KW-0808">Transferase</keyword>
<evidence type="ECO:0000259" key="8">
    <source>
        <dbReference type="PROSITE" id="PS50146"/>
    </source>
</evidence>
<evidence type="ECO:0000256" key="3">
    <source>
        <dbReference type="ARBA" id="ARBA00022741"/>
    </source>
</evidence>
<evidence type="ECO:0000256" key="5">
    <source>
        <dbReference type="ARBA" id="ARBA00022840"/>
    </source>
</evidence>
<evidence type="ECO:0000256" key="2">
    <source>
        <dbReference type="ARBA" id="ARBA00022679"/>
    </source>
</evidence>
<feature type="domain" description="DAGKc" evidence="8">
    <location>
        <begin position="106"/>
        <end position="248"/>
    </location>
</feature>
<dbReference type="PANTHER" id="PTHR12358">
    <property type="entry name" value="SPHINGOSINE KINASE"/>
    <property type="match status" value="1"/>
</dbReference>
<dbReference type="Gene3D" id="3.40.50.10330">
    <property type="entry name" value="Probable inorganic polyphosphate/atp-NAD kinase, domain 1"/>
    <property type="match status" value="1"/>
</dbReference>
<dbReference type="Proteomes" id="UP000826271">
    <property type="component" value="Unassembled WGS sequence"/>
</dbReference>
<dbReference type="InterPro" id="IPR001206">
    <property type="entry name" value="Diacylglycerol_kinase_cat_dom"/>
</dbReference>